<dbReference type="AlphaFoldDB" id="A0A7R9FK90"/>
<feature type="region of interest" description="Disordered" evidence="1">
    <location>
        <begin position="53"/>
        <end position="102"/>
    </location>
</feature>
<organism evidence="2">
    <name type="scientific">Timema tahoe</name>
    <dbReference type="NCBI Taxonomy" id="61484"/>
    <lineage>
        <taxon>Eukaryota</taxon>
        <taxon>Metazoa</taxon>
        <taxon>Ecdysozoa</taxon>
        <taxon>Arthropoda</taxon>
        <taxon>Hexapoda</taxon>
        <taxon>Insecta</taxon>
        <taxon>Pterygota</taxon>
        <taxon>Neoptera</taxon>
        <taxon>Polyneoptera</taxon>
        <taxon>Phasmatodea</taxon>
        <taxon>Timematodea</taxon>
        <taxon>Timematoidea</taxon>
        <taxon>Timematidae</taxon>
        <taxon>Timema</taxon>
    </lineage>
</organism>
<dbReference type="EMBL" id="OE000834">
    <property type="protein sequence ID" value="CAD7455179.1"/>
    <property type="molecule type" value="Genomic_DNA"/>
</dbReference>
<gene>
    <name evidence="2" type="ORF">TTEB3V08_LOCUS3260</name>
</gene>
<reference evidence="2" key="1">
    <citation type="submission" date="2020-11" db="EMBL/GenBank/DDBJ databases">
        <authorList>
            <person name="Tran Van P."/>
        </authorList>
    </citation>
    <scope>NUCLEOTIDE SEQUENCE</scope>
</reference>
<protein>
    <submittedName>
        <fullName evidence="2">Uncharacterized protein</fullName>
    </submittedName>
</protein>
<proteinExistence type="predicted"/>
<name>A0A7R9FK90_9NEOP</name>
<sequence>MSYSPEHLAGCSEHVSVVDECSRCDPLPPRGRIPDVQSCEPWLLVRPVSPLRENGKPFRKNHPLFTRPRFEPRSPRPRQSSSTRLARQLTTPPSRPYEGRRRLGRRIQILGHRVLGRALYSKTTGVDNGIATLTTPAGRFLPRQRDELGAFLPKMPRYGMNHQSLVKE</sequence>
<accession>A0A7R9FK90</accession>
<evidence type="ECO:0000313" key="2">
    <source>
        <dbReference type="EMBL" id="CAD7455179.1"/>
    </source>
</evidence>
<evidence type="ECO:0000256" key="1">
    <source>
        <dbReference type="SAM" id="MobiDB-lite"/>
    </source>
</evidence>